<feature type="compositionally biased region" description="Basic residues" evidence="4">
    <location>
        <begin position="548"/>
        <end position="563"/>
    </location>
</feature>
<dbReference type="RefSeq" id="XP_009029681.1">
    <property type="nucleotide sequence ID" value="XM_009031433.1"/>
</dbReference>
<feature type="region of interest" description="Disordered" evidence="4">
    <location>
        <begin position="475"/>
        <end position="494"/>
    </location>
</feature>
<feature type="coiled-coil region" evidence="3">
    <location>
        <begin position="324"/>
        <end position="358"/>
    </location>
</feature>
<dbReference type="KEGG" id="hro:HELRODRAFT_194327"/>
<dbReference type="EnsemblMetazoa" id="HelroT194327">
    <property type="protein sequence ID" value="HelroP194327"/>
    <property type="gene ID" value="HelroG194327"/>
</dbReference>
<dbReference type="CTD" id="20212975"/>
<organism evidence="6 7">
    <name type="scientific">Helobdella robusta</name>
    <name type="common">Californian leech</name>
    <dbReference type="NCBI Taxonomy" id="6412"/>
    <lineage>
        <taxon>Eukaryota</taxon>
        <taxon>Metazoa</taxon>
        <taxon>Spiralia</taxon>
        <taxon>Lophotrochozoa</taxon>
        <taxon>Annelida</taxon>
        <taxon>Clitellata</taxon>
        <taxon>Hirudinea</taxon>
        <taxon>Rhynchobdellida</taxon>
        <taxon>Glossiphoniidae</taxon>
        <taxon>Helobdella</taxon>
    </lineage>
</organism>
<dbReference type="GO" id="GO:0072393">
    <property type="term" value="P:microtubule anchoring at microtubule organizing center"/>
    <property type="evidence" value="ECO:0000318"/>
    <property type="project" value="GO_Central"/>
</dbReference>
<dbReference type="eggNOG" id="KOG0999">
    <property type="taxonomic scope" value="Eukaryota"/>
</dbReference>
<evidence type="ECO:0000313" key="7">
    <source>
        <dbReference type="Proteomes" id="UP000015101"/>
    </source>
</evidence>
<reference evidence="6" key="3">
    <citation type="submission" date="2015-06" db="UniProtKB">
        <authorList>
            <consortium name="EnsemblMetazoa"/>
        </authorList>
    </citation>
    <scope>IDENTIFICATION</scope>
</reference>
<dbReference type="GO" id="GO:0070840">
    <property type="term" value="F:dynein complex binding"/>
    <property type="evidence" value="ECO:0000318"/>
    <property type="project" value="GO_Central"/>
</dbReference>
<evidence type="ECO:0000256" key="3">
    <source>
        <dbReference type="SAM" id="Coils"/>
    </source>
</evidence>
<accession>T1FVX9</accession>
<dbReference type="PANTHER" id="PTHR31233:SF6">
    <property type="entry name" value="PROTEIN BICAUDAL D"/>
    <property type="match status" value="1"/>
</dbReference>
<dbReference type="GO" id="GO:0034452">
    <property type="term" value="F:dynactin binding"/>
    <property type="evidence" value="ECO:0000318"/>
    <property type="project" value="GO_Central"/>
</dbReference>
<dbReference type="GO" id="GO:0070507">
    <property type="term" value="P:regulation of microtubule cytoskeleton organization"/>
    <property type="evidence" value="ECO:0000318"/>
    <property type="project" value="GO_Central"/>
</dbReference>
<dbReference type="AlphaFoldDB" id="T1FVX9"/>
<dbReference type="InterPro" id="IPR018477">
    <property type="entry name" value="BICD"/>
</dbReference>
<evidence type="ECO:0000313" key="6">
    <source>
        <dbReference type="EnsemblMetazoa" id="HelroP194327"/>
    </source>
</evidence>
<dbReference type="Proteomes" id="UP000015101">
    <property type="component" value="Unassembled WGS sequence"/>
</dbReference>
<dbReference type="HOGENOM" id="CLU_357998_0_0_1"/>
<feature type="compositionally biased region" description="Low complexity" evidence="4">
    <location>
        <begin position="376"/>
        <end position="390"/>
    </location>
</feature>
<dbReference type="EMBL" id="KB097661">
    <property type="protein sequence ID" value="ESN92174.1"/>
    <property type="molecule type" value="Genomic_DNA"/>
</dbReference>
<dbReference type="GO" id="GO:0005829">
    <property type="term" value="C:cytosol"/>
    <property type="evidence" value="ECO:0000318"/>
    <property type="project" value="GO_Central"/>
</dbReference>
<dbReference type="InParanoid" id="T1FVX9"/>
<proteinExistence type="inferred from homology"/>
<dbReference type="GeneID" id="20212975"/>
<feature type="compositionally biased region" description="Low complexity" evidence="4">
    <location>
        <begin position="537"/>
        <end position="547"/>
    </location>
</feature>
<dbReference type="EMBL" id="AMQM01007720">
    <property type="status" value="NOT_ANNOTATED_CDS"/>
    <property type="molecule type" value="Genomic_DNA"/>
</dbReference>
<keyword evidence="2 3" id="KW-0175">Coiled coil</keyword>
<feature type="coiled-coil region" evidence="3">
    <location>
        <begin position="37"/>
        <end position="117"/>
    </location>
</feature>
<gene>
    <name evidence="6" type="primary">20212975</name>
    <name evidence="5" type="ORF">HELRODRAFT_194327</name>
</gene>
<reference evidence="7" key="1">
    <citation type="submission" date="2012-12" db="EMBL/GenBank/DDBJ databases">
        <authorList>
            <person name="Hellsten U."/>
            <person name="Grimwood J."/>
            <person name="Chapman J.A."/>
            <person name="Shapiro H."/>
            <person name="Aerts A."/>
            <person name="Otillar R.P."/>
            <person name="Terry A.Y."/>
            <person name="Boore J.L."/>
            <person name="Simakov O."/>
            <person name="Marletaz F."/>
            <person name="Cho S.-J."/>
            <person name="Edsinger-Gonzales E."/>
            <person name="Havlak P."/>
            <person name="Kuo D.-H."/>
            <person name="Larsson T."/>
            <person name="Lv J."/>
            <person name="Arendt D."/>
            <person name="Savage R."/>
            <person name="Osoegawa K."/>
            <person name="de Jong P."/>
            <person name="Lindberg D.R."/>
            <person name="Seaver E.C."/>
            <person name="Weisblat D.A."/>
            <person name="Putnam N.H."/>
            <person name="Grigoriev I.V."/>
            <person name="Rokhsar D.S."/>
        </authorList>
    </citation>
    <scope>NUCLEOTIDE SEQUENCE</scope>
</reference>
<dbReference type="STRING" id="6412.T1FVX9"/>
<dbReference type="Pfam" id="PF09730">
    <property type="entry name" value="BicD"/>
    <property type="match status" value="1"/>
</dbReference>
<keyword evidence="7" id="KW-1185">Reference proteome</keyword>
<feature type="region of interest" description="Disordered" evidence="4">
    <location>
        <begin position="368"/>
        <end position="390"/>
    </location>
</feature>
<evidence type="ECO:0000256" key="1">
    <source>
        <dbReference type="ARBA" id="ARBA00010061"/>
    </source>
</evidence>
<name>T1FVX9_HELRO</name>
<feature type="compositionally biased region" description="Acidic residues" evidence="4">
    <location>
        <begin position="281"/>
        <end position="301"/>
    </location>
</feature>
<dbReference type="GO" id="GO:0008093">
    <property type="term" value="F:cytoskeletal anchor activity"/>
    <property type="evidence" value="ECO:0007669"/>
    <property type="project" value="InterPro"/>
</dbReference>
<protein>
    <submittedName>
        <fullName evidence="5 6">Uncharacterized protein</fullName>
    </submittedName>
</protein>
<evidence type="ECO:0000256" key="4">
    <source>
        <dbReference type="SAM" id="MobiDB-lite"/>
    </source>
</evidence>
<dbReference type="GO" id="GO:0005794">
    <property type="term" value="C:Golgi apparatus"/>
    <property type="evidence" value="ECO:0000318"/>
    <property type="project" value="GO_Central"/>
</dbReference>
<comment type="similarity">
    <text evidence="1">Belongs to the BicD family.</text>
</comment>
<evidence type="ECO:0000256" key="2">
    <source>
        <dbReference type="ARBA" id="ARBA00023054"/>
    </source>
</evidence>
<reference evidence="5 7" key="2">
    <citation type="journal article" date="2013" name="Nature">
        <title>Insights into bilaterian evolution from three spiralian genomes.</title>
        <authorList>
            <person name="Simakov O."/>
            <person name="Marletaz F."/>
            <person name="Cho S.J."/>
            <person name="Edsinger-Gonzales E."/>
            <person name="Havlak P."/>
            <person name="Hellsten U."/>
            <person name="Kuo D.H."/>
            <person name="Larsson T."/>
            <person name="Lv J."/>
            <person name="Arendt D."/>
            <person name="Savage R."/>
            <person name="Osoegawa K."/>
            <person name="de Jong P."/>
            <person name="Grimwood J."/>
            <person name="Chapman J.A."/>
            <person name="Shapiro H."/>
            <person name="Aerts A."/>
            <person name="Otillar R.P."/>
            <person name="Terry A.Y."/>
            <person name="Boore J.L."/>
            <person name="Grigoriev I.V."/>
            <person name="Lindberg D.R."/>
            <person name="Seaver E.C."/>
            <person name="Weisblat D.A."/>
            <person name="Putnam N.H."/>
            <person name="Rokhsar D.S."/>
        </authorList>
    </citation>
    <scope>NUCLEOTIDE SEQUENCE</scope>
</reference>
<dbReference type="Gene3D" id="6.10.250.2470">
    <property type="match status" value="1"/>
</dbReference>
<dbReference type="PANTHER" id="PTHR31233">
    <property type="entry name" value="BICAUDAL D FAMILY MEMBER"/>
    <property type="match status" value="1"/>
</dbReference>
<feature type="region of interest" description="Disordered" evidence="4">
    <location>
        <begin position="533"/>
        <end position="571"/>
    </location>
</feature>
<feature type="coiled-coil region" evidence="3">
    <location>
        <begin position="146"/>
        <end position="218"/>
    </location>
</feature>
<feature type="region of interest" description="Disordered" evidence="4">
    <location>
        <begin position="281"/>
        <end position="309"/>
    </location>
</feature>
<evidence type="ECO:0000313" key="5">
    <source>
        <dbReference type="EMBL" id="ESN92174.1"/>
    </source>
</evidence>
<sequence>MLSTKFGLLTAEKIDDDDGEWNLKDLLAEREGLKVVLDEKETCIELLQQKLQTAKQTVSSMQLHNQQLQEADDLNEMERLTEQEIVKKKMTDLELELKRWKQKMEMCVAEKKKMEEIVDDVRKLAKEQTDVIGKLKGDLRESTLKELKLEKACDDVERDNVQLQQQVNSLMKSLQHCDIVDLQNKKLLSKNQQLSYELKQAEEQKGNMESTLKSTIEMLNEERSMRLSYKRELDALQVIGMNGGGGSFLNQSILYSSIYQSIHQDCSFDNMTILLDGLHDDDEEEEEDFGEGEPEQMESEADGNINVDDLNSSKMMRSMKDDLLSELMRSCDDYLVNMNALQSENEMLRSAIGDLQLQIFPKTMNKDDDNDVREVTTSTTSTATQTTTSSFSDSCTQTTVSTNIKKLNVANLLRRLQRELLEVLKAARSTYMTICNCASERANSKALLRVEECLKEMSSGVVECHRELCGGGGGGRFRGEDVDEDGDEDAGEDGGEEWKRKLLISCLDVVGSTNDLLSYSVRVVDRTADAKFNGQTQQHHQLQQHQQQQHRHQQHQQQHHHQQHQQQQHLHDQVLGMQTLLAAKTEQLVILRQMISSNKSMYEESLTKLTRHHDEEMKMKKMMMTKLKDELDEVMMKNAAMTSSENIINRKCEAVQDEVHDLNERLSSSELERRTLNSLLRLAIQHKLVLLNKLKQHGIPINLYDCPDNHQPGQSEGANSSTSSIYQPIKSFHHHPMQASADIGNTVLIIMLIFRWGTNKVITHRSSGFTPANRLRSDSNLSF</sequence>
<feature type="compositionally biased region" description="Acidic residues" evidence="4">
    <location>
        <begin position="481"/>
        <end position="494"/>
    </location>
</feature>